<organism evidence="2 3">
    <name type="scientific">Meloidogyne enterolobii</name>
    <name type="common">Root-knot nematode worm</name>
    <name type="synonym">Meloidogyne mayaguensis</name>
    <dbReference type="NCBI Taxonomy" id="390850"/>
    <lineage>
        <taxon>Eukaryota</taxon>
        <taxon>Metazoa</taxon>
        <taxon>Ecdysozoa</taxon>
        <taxon>Nematoda</taxon>
        <taxon>Chromadorea</taxon>
        <taxon>Rhabditida</taxon>
        <taxon>Tylenchina</taxon>
        <taxon>Tylenchomorpha</taxon>
        <taxon>Tylenchoidea</taxon>
        <taxon>Meloidogynidae</taxon>
        <taxon>Meloidogyninae</taxon>
        <taxon>Meloidogyne</taxon>
    </lineage>
</organism>
<dbReference type="EMBL" id="CAJEWN010001988">
    <property type="protein sequence ID" value="CAD2201294.1"/>
    <property type="molecule type" value="Genomic_DNA"/>
</dbReference>
<reference evidence="2 3" key="1">
    <citation type="submission" date="2020-08" db="EMBL/GenBank/DDBJ databases">
        <authorList>
            <person name="Koutsovoulos G."/>
            <person name="Danchin GJ E."/>
        </authorList>
    </citation>
    <scope>NUCLEOTIDE SEQUENCE [LARGE SCALE GENOMIC DNA]</scope>
</reference>
<accession>A0A6V7XPV2</accession>
<protein>
    <submittedName>
        <fullName evidence="2">Uncharacterized protein</fullName>
    </submittedName>
</protein>
<dbReference type="AlphaFoldDB" id="A0A6V7XPV2"/>
<evidence type="ECO:0000313" key="3">
    <source>
        <dbReference type="Proteomes" id="UP000580250"/>
    </source>
</evidence>
<feature type="compositionally biased region" description="Basic and acidic residues" evidence="1">
    <location>
        <begin position="60"/>
        <end position="72"/>
    </location>
</feature>
<gene>
    <name evidence="2" type="ORF">MENT_LOCUS54831</name>
</gene>
<evidence type="ECO:0000313" key="2">
    <source>
        <dbReference type="EMBL" id="CAD2201294.1"/>
    </source>
</evidence>
<sequence length="246" mass="27777">MIGVMLRTDPSERISIQQLMKSEFLSLDISQPSINKIIFSKLPPVPSDSSLSSDAGFESNPEKDGSGSESLKENKNFVEENIKISTKQKNSPQFFVGKRITKSDRQLNACNKCIGNKYNNNNNNNRPILRERVYSIQAAQGREYFLPFNQSGSNPNNIIFCCFFVMTTNLLKLNTFYIRLTVPWLFMRVGGADCSNCGIQLKNPSRGLTGSKLLERRRSKSITVGREAEKVLNKSEEMERCPTSQN</sequence>
<proteinExistence type="predicted"/>
<name>A0A6V7XPV2_MELEN</name>
<evidence type="ECO:0000256" key="1">
    <source>
        <dbReference type="SAM" id="MobiDB-lite"/>
    </source>
</evidence>
<feature type="region of interest" description="Disordered" evidence="1">
    <location>
        <begin position="49"/>
        <end position="72"/>
    </location>
</feature>
<comment type="caution">
    <text evidence="2">The sequence shown here is derived from an EMBL/GenBank/DDBJ whole genome shotgun (WGS) entry which is preliminary data.</text>
</comment>
<dbReference type="Proteomes" id="UP000580250">
    <property type="component" value="Unassembled WGS sequence"/>
</dbReference>